<feature type="non-terminal residue" evidence="3">
    <location>
        <position position="1"/>
    </location>
</feature>
<evidence type="ECO:0000256" key="1">
    <source>
        <dbReference type="SAM" id="Coils"/>
    </source>
</evidence>
<dbReference type="Proteomes" id="UP000485058">
    <property type="component" value="Unassembled WGS sequence"/>
</dbReference>
<evidence type="ECO:0000313" key="3">
    <source>
        <dbReference type="EMBL" id="GFH28864.1"/>
    </source>
</evidence>
<feature type="coiled-coil region" evidence="1">
    <location>
        <begin position="200"/>
        <end position="285"/>
    </location>
</feature>
<protein>
    <submittedName>
        <fullName evidence="3">Uncharacterized protein</fullName>
    </submittedName>
</protein>
<proteinExistence type="predicted"/>
<reference evidence="3 4" key="1">
    <citation type="submission" date="2020-02" db="EMBL/GenBank/DDBJ databases">
        <title>Draft genome sequence of Haematococcus lacustris strain NIES-144.</title>
        <authorList>
            <person name="Morimoto D."/>
            <person name="Nakagawa S."/>
            <person name="Yoshida T."/>
            <person name="Sawayama S."/>
        </authorList>
    </citation>
    <scope>NUCLEOTIDE SEQUENCE [LARGE SCALE GENOMIC DNA]</scope>
    <source>
        <strain evidence="3 4">NIES-144</strain>
    </source>
</reference>
<dbReference type="GO" id="GO:0005777">
    <property type="term" value="C:peroxisome"/>
    <property type="evidence" value="ECO:0007669"/>
    <property type="project" value="TreeGrafter"/>
</dbReference>
<feature type="compositionally biased region" description="Gly residues" evidence="2">
    <location>
        <begin position="447"/>
        <end position="478"/>
    </location>
</feature>
<keyword evidence="4" id="KW-1185">Reference proteome</keyword>
<accession>A0A6A0A9P3</accession>
<feature type="region of interest" description="Disordered" evidence="2">
    <location>
        <begin position="310"/>
        <end position="562"/>
    </location>
</feature>
<feature type="compositionally biased region" description="Gly residues" evidence="2">
    <location>
        <begin position="32"/>
        <end position="51"/>
    </location>
</feature>
<evidence type="ECO:0000256" key="2">
    <source>
        <dbReference type="SAM" id="MobiDB-lite"/>
    </source>
</evidence>
<dbReference type="AlphaFoldDB" id="A0A6A0A9P3"/>
<gene>
    <name evidence="3" type="ORF">HaLaN_27422</name>
</gene>
<dbReference type="PANTHER" id="PTHR21623">
    <property type="entry name" value="SPERIOLIN-BINDING FACTOR"/>
    <property type="match status" value="1"/>
</dbReference>
<feature type="compositionally biased region" description="Polar residues" evidence="2">
    <location>
        <begin position="355"/>
        <end position="364"/>
    </location>
</feature>
<name>A0A6A0A9P3_HAELA</name>
<dbReference type="PANTHER" id="PTHR21623:SF2">
    <property type="entry name" value="COILED-COIL DOMAIN-CONTAINING PROTEIN 33"/>
    <property type="match status" value="1"/>
</dbReference>
<feature type="compositionally biased region" description="Low complexity" evidence="2">
    <location>
        <begin position="52"/>
        <end position="94"/>
    </location>
</feature>
<evidence type="ECO:0000313" key="4">
    <source>
        <dbReference type="Proteomes" id="UP000485058"/>
    </source>
</evidence>
<comment type="caution">
    <text evidence="3">The sequence shown here is derived from an EMBL/GenBank/DDBJ whole genome shotgun (WGS) entry which is preliminary data.</text>
</comment>
<keyword evidence="1" id="KW-0175">Coiled coil</keyword>
<feature type="region of interest" description="Disordered" evidence="2">
    <location>
        <begin position="1"/>
        <end position="107"/>
    </location>
</feature>
<feature type="compositionally biased region" description="Gly residues" evidence="2">
    <location>
        <begin position="510"/>
        <end position="524"/>
    </location>
</feature>
<feature type="non-terminal residue" evidence="3">
    <location>
        <position position="562"/>
    </location>
</feature>
<feature type="compositionally biased region" description="Basic and acidic residues" evidence="2">
    <location>
        <begin position="340"/>
        <end position="352"/>
    </location>
</feature>
<dbReference type="InterPro" id="IPR039889">
    <property type="entry name" value="CCD33"/>
</dbReference>
<dbReference type="EMBL" id="BLLF01004073">
    <property type="protein sequence ID" value="GFH28864.1"/>
    <property type="molecule type" value="Genomic_DNA"/>
</dbReference>
<feature type="compositionally biased region" description="Low complexity" evidence="2">
    <location>
        <begin position="404"/>
        <end position="419"/>
    </location>
</feature>
<organism evidence="3 4">
    <name type="scientific">Haematococcus lacustris</name>
    <name type="common">Green alga</name>
    <name type="synonym">Haematococcus pluvialis</name>
    <dbReference type="NCBI Taxonomy" id="44745"/>
    <lineage>
        <taxon>Eukaryota</taxon>
        <taxon>Viridiplantae</taxon>
        <taxon>Chlorophyta</taxon>
        <taxon>core chlorophytes</taxon>
        <taxon>Chlorophyceae</taxon>
        <taxon>CS clade</taxon>
        <taxon>Chlamydomonadales</taxon>
        <taxon>Haematococcaceae</taxon>
        <taxon>Haematococcus</taxon>
    </lineage>
</organism>
<feature type="compositionally biased region" description="Gly residues" evidence="2">
    <location>
        <begin position="546"/>
        <end position="556"/>
    </location>
</feature>
<feature type="compositionally biased region" description="Polar residues" evidence="2">
    <location>
        <begin position="372"/>
        <end position="384"/>
    </location>
</feature>
<sequence length="562" mass="55931">QRAGAGQRRQCPPGLAGLPAGGVCGRPAGQATGVGRGHAAGRASGGQGTGSGAAPEGGSRAPAGAGRRGPAPQALAARGKGRAAAASSLDQQQQPEQGAASGACRGGHGSLWEGEAAQHRASASLAAAACRAGGHAGDEEEVHRLPKQFEAHMQQARVMNERESKSVKLAQYRATVKTQEEVIANMQGLLAQAVARARELAPLTAELESTRKQLEEAKSNKAAAAPSPLVAADAAVLAENVELKLKLKTAEESAAAARNELFTAVKRYAAELAECKHRLAEKDAQLMGGFGAMGRMDDLEDALGIPMAQAHAPARPRSQPHADSAEDKRGAPPSSTVQARRTDSQGREEDRSSVPLPTTDTGATRSLPAKTGPSSNDQGSSSAGVTAGEIEKDIRAQPKGRSKLAQALASQQPSPARQAGGMSSGHKPSPARVAGPGPGSGPPGPTAGRGPGPGRGQGPGPGVGAGPVGPRAGRGQGPMQGPELMRAPGQEPGPGQGPMQGPGSIRAPGQGPGPGQGPMQGKGAPGPQVFAGGGRGPAPPVTQEPGGPGQAGGGRGAASMRV</sequence>